<organism evidence="2 3">
    <name type="scientific">Spiroplasma cantharicola</name>
    <dbReference type="NCBI Taxonomy" id="362837"/>
    <lineage>
        <taxon>Bacteria</taxon>
        <taxon>Bacillati</taxon>
        <taxon>Mycoplasmatota</taxon>
        <taxon>Mollicutes</taxon>
        <taxon>Entomoplasmatales</taxon>
        <taxon>Spiroplasmataceae</taxon>
        <taxon>Spiroplasma</taxon>
    </lineage>
</organism>
<dbReference type="InterPro" id="IPR018891">
    <property type="entry name" value="AIPR_C"/>
</dbReference>
<proteinExistence type="predicted"/>
<reference evidence="2 3" key="1">
    <citation type="journal article" date="2015" name="Genome Announc.">
        <title>Complete Genome Sequence of Spiroplasma cantharicola CC-1T (DSM 21588), a Bacterium Isolated from Soldier Beetle (Cantharis carolinus).</title>
        <authorList>
            <person name="Lo W.S."/>
            <person name="Liu P.Y."/>
            <person name="Kuo C.H."/>
        </authorList>
    </citation>
    <scope>NUCLEOTIDE SEQUENCE [LARGE SCALE GENOMIC DNA]</scope>
    <source>
        <strain evidence="2 3">CC-1</strain>
    </source>
</reference>
<dbReference type="KEGG" id="scj:SCANT_v1c06710"/>
<dbReference type="AlphaFoldDB" id="A0A0M4KCS3"/>
<accession>A0A0M4KCS3</accession>
<keyword evidence="3" id="KW-1185">Reference proteome</keyword>
<dbReference type="EMBL" id="CP012622">
    <property type="protein sequence ID" value="ALD66577.1"/>
    <property type="molecule type" value="Genomic_DNA"/>
</dbReference>
<evidence type="ECO:0000259" key="1">
    <source>
        <dbReference type="Pfam" id="PF10592"/>
    </source>
</evidence>
<dbReference type="RefSeq" id="WP_053946330.1">
    <property type="nucleotide sequence ID" value="NZ_CP012622.1"/>
</dbReference>
<dbReference type="Pfam" id="PF10592">
    <property type="entry name" value="AIPR"/>
    <property type="match status" value="1"/>
</dbReference>
<dbReference type="OrthoDB" id="388698at2"/>
<dbReference type="Proteomes" id="UP000063919">
    <property type="component" value="Chromosome"/>
</dbReference>
<dbReference type="STRING" id="362837.SCANT_v1c06710"/>
<evidence type="ECO:0000313" key="3">
    <source>
        <dbReference type="Proteomes" id="UP000063919"/>
    </source>
</evidence>
<dbReference type="PATRIC" id="fig|362837.3.peg.687"/>
<name>A0A0M4KCS3_9MOLU</name>
<gene>
    <name evidence="2" type="ORF">SCANT_v1c06710</name>
</gene>
<evidence type="ECO:0000313" key="2">
    <source>
        <dbReference type="EMBL" id="ALD66577.1"/>
    </source>
</evidence>
<sequence>MEILDKFFSLCNKKKFNNEYDKGIYQGKLFEKFVSSIISGNSLENVDEYLIDENNAEIKGMDLCYFSNETLYLIQAKARKNIKSQDYAKSKLASEQIENCLKDDSLSSKEKNKKTGIKIEIIEKLAKVNFIFTVRFIFVYTKTEQELNFKNWNIPGNAKDECMSIEYFLKFVLKNIHNGKRINKGIKHVFNIDEKNNLIKHRNYNNDEGVILKVKLNELIGLIVKEEENGNKIDSLFEGNVREEVKKTNISKEIIDSLENEKENFFLLNNGITMIVSNLKYDEKIIDKVIFKDPNIINGQQTMRTLYNHYLSNKKINSNDYDETYVLVRIYKLVSENLMTKLPFSTNNQNKIEIKDLLSLEKYQLNIKSILIDQNIYYEIKNGNSIANSLGRYFKNRISAGELLKLFTICFDNLVSIKNKIGKMNNQIYNDISSSYIDIKSPFYNTESIIRAFTKSKNNEYSQKILKMLNIYFLFKSKIKKNLKLLKFNSSRDLIFYTLFNFFQNENDIEKEFDIVLQEALDTLNKYFEYLIKEKNITEANLFKKESFNDLKEIIKRISLLSSLKEKKIMLKKELLNIINFNFD</sequence>
<feature type="domain" description="Abortive phage infection protein C-terminal" evidence="1">
    <location>
        <begin position="237"/>
        <end position="538"/>
    </location>
</feature>
<protein>
    <recommendedName>
        <fullName evidence="1">Abortive phage infection protein C-terminal domain-containing protein</fullName>
    </recommendedName>
</protein>